<accession>A0A1H0LC44</accession>
<organism evidence="1 2">
    <name type="scientific">Pedobacter steynii</name>
    <dbReference type="NCBI Taxonomy" id="430522"/>
    <lineage>
        <taxon>Bacteria</taxon>
        <taxon>Pseudomonadati</taxon>
        <taxon>Bacteroidota</taxon>
        <taxon>Sphingobacteriia</taxon>
        <taxon>Sphingobacteriales</taxon>
        <taxon>Sphingobacteriaceae</taxon>
        <taxon>Pedobacter</taxon>
    </lineage>
</organism>
<gene>
    <name evidence="1" type="ORF">SAMN05421820_117106</name>
</gene>
<keyword evidence="2" id="KW-1185">Reference proteome</keyword>
<dbReference type="EMBL" id="FNGY01000017">
    <property type="protein sequence ID" value="SDO65520.1"/>
    <property type="molecule type" value="Genomic_DNA"/>
</dbReference>
<dbReference type="Proteomes" id="UP000183200">
    <property type="component" value="Unassembled WGS sequence"/>
</dbReference>
<evidence type="ECO:0000313" key="1">
    <source>
        <dbReference type="EMBL" id="SDO65520.1"/>
    </source>
</evidence>
<evidence type="ECO:0000313" key="2">
    <source>
        <dbReference type="Proteomes" id="UP000183200"/>
    </source>
</evidence>
<protein>
    <submittedName>
        <fullName evidence="1">Uncharacterized protein</fullName>
    </submittedName>
</protein>
<reference evidence="2" key="1">
    <citation type="submission" date="2016-10" db="EMBL/GenBank/DDBJ databases">
        <authorList>
            <person name="Varghese N."/>
            <person name="Submissions S."/>
        </authorList>
    </citation>
    <scope>NUCLEOTIDE SEQUENCE [LARGE SCALE GENOMIC DNA]</scope>
    <source>
        <strain evidence="2">DSM 19110</strain>
    </source>
</reference>
<dbReference type="AlphaFoldDB" id="A0A1H0LC44"/>
<proteinExistence type="predicted"/>
<name>A0A1H0LC44_9SPHI</name>
<sequence>MIFKINVMKKDKQIFGQAEIELLKEGLKRSYKERFEMATRLFKIHQTMSKATISHKPFISK</sequence>